<dbReference type="OrthoDB" id="4711249at2"/>
<evidence type="ECO:0000256" key="6">
    <source>
        <dbReference type="ARBA" id="ARBA00023136"/>
    </source>
</evidence>
<feature type="transmembrane region" description="Helical" evidence="8">
    <location>
        <begin position="244"/>
        <end position="264"/>
    </location>
</feature>
<dbReference type="InterPro" id="IPR044049">
    <property type="entry name" value="EccD_transm"/>
</dbReference>
<dbReference type="RefSeq" id="WP_064880885.1">
    <property type="nucleotide sequence ID" value="NZ_LZSY01000065.1"/>
</dbReference>
<evidence type="ECO:0000259" key="9">
    <source>
        <dbReference type="Pfam" id="PF19053"/>
    </source>
</evidence>
<feature type="transmembrane region" description="Helical" evidence="8">
    <location>
        <begin position="427"/>
        <end position="447"/>
    </location>
</feature>
<proteinExistence type="inferred from homology"/>
<feature type="transmembrane region" description="Helical" evidence="8">
    <location>
        <begin position="453"/>
        <end position="476"/>
    </location>
</feature>
<keyword evidence="5 8" id="KW-1133">Transmembrane helix</keyword>
<comment type="caution">
    <text evidence="10">The sequence shown here is derived from an EMBL/GenBank/DDBJ whole genome shotgun (WGS) entry which is preliminary data.</text>
</comment>
<evidence type="ECO:0000313" key="11">
    <source>
        <dbReference type="Proteomes" id="UP000094008"/>
    </source>
</evidence>
<dbReference type="GO" id="GO:0005886">
    <property type="term" value="C:plasma membrane"/>
    <property type="evidence" value="ECO:0007669"/>
    <property type="project" value="UniProtKB-SubCell"/>
</dbReference>
<comment type="subcellular location">
    <subcellularLocation>
        <location evidence="1">Cell membrane</location>
        <topology evidence="1">Multi-pass membrane protein</topology>
    </subcellularLocation>
</comment>
<feature type="transmembrane region" description="Helical" evidence="8">
    <location>
        <begin position="399"/>
        <end position="420"/>
    </location>
</feature>
<dbReference type="Gene3D" id="3.10.20.90">
    <property type="entry name" value="Phosphatidylinositol 3-kinase Catalytic Subunit, Chain A, domain 1"/>
    <property type="match status" value="1"/>
</dbReference>
<dbReference type="PIRSF" id="PIRSF017804">
    <property type="entry name" value="Secretion_EccD1"/>
    <property type="match status" value="1"/>
</dbReference>
<dbReference type="Pfam" id="PF19053">
    <property type="entry name" value="EccD"/>
    <property type="match status" value="1"/>
</dbReference>
<feature type="transmembrane region" description="Helical" evidence="8">
    <location>
        <begin position="271"/>
        <end position="291"/>
    </location>
</feature>
<dbReference type="InterPro" id="IPR006707">
    <property type="entry name" value="T7SS_EccD"/>
</dbReference>
<name>A0A1A0W998_MYCPR</name>
<organism evidence="10 11">
    <name type="scientific">Mycolicibacterium peregrinum</name>
    <name type="common">Mycobacterium peregrinum</name>
    <dbReference type="NCBI Taxonomy" id="43304"/>
    <lineage>
        <taxon>Bacteria</taxon>
        <taxon>Bacillati</taxon>
        <taxon>Actinomycetota</taxon>
        <taxon>Actinomycetes</taxon>
        <taxon>Mycobacteriales</taxon>
        <taxon>Mycobacteriaceae</taxon>
        <taxon>Mycolicibacterium</taxon>
    </lineage>
</organism>
<feature type="domain" description="EccD-like transmembrane" evidence="9">
    <location>
        <begin position="162"/>
        <end position="515"/>
    </location>
</feature>
<evidence type="ECO:0000256" key="7">
    <source>
        <dbReference type="SAM" id="MobiDB-lite"/>
    </source>
</evidence>
<feature type="transmembrane region" description="Helical" evidence="8">
    <location>
        <begin position="189"/>
        <end position="211"/>
    </location>
</feature>
<dbReference type="AlphaFoldDB" id="A0A1A0W998"/>
<gene>
    <name evidence="10" type="ORF">A5779_21340</name>
</gene>
<dbReference type="EMBL" id="LZSY01000065">
    <property type="protein sequence ID" value="OBB92908.1"/>
    <property type="molecule type" value="Genomic_DNA"/>
</dbReference>
<evidence type="ECO:0000256" key="3">
    <source>
        <dbReference type="ARBA" id="ARBA00022475"/>
    </source>
</evidence>
<reference evidence="11" key="1">
    <citation type="submission" date="2016-06" db="EMBL/GenBank/DDBJ databases">
        <authorList>
            <person name="Sutton G."/>
            <person name="Brinkac L."/>
            <person name="Sanka R."/>
            <person name="Adams M."/>
            <person name="Lau E."/>
            <person name="Mehaffy C."/>
            <person name="Tameris M."/>
            <person name="Hatherill M."/>
            <person name="Hanekom W."/>
            <person name="Mahomed H."/>
            <person name="Mcshane H."/>
        </authorList>
    </citation>
    <scope>NUCLEOTIDE SEQUENCE [LARGE SCALE GENOMIC DNA]</scope>
    <source>
        <strain evidence="11">852002-10433_SCH5171157</strain>
    </source>
</reference>
<feature type="transmembrane region" description="Helical" evidence="8">
    <location>
        <begin position="153"/>
        <end position="177"/>
    </location>
</feature>
<dbReference type="Proteomes" id="UP000094008">
    <property type="component" value="Unassembled WGS sequence"/>
</dbReference>
<keyword evidence="3" id="KW-1003">Cell membrane</keyword>
<protein>
    <submittedName>
        <fullName evidence="10">Type VII secretion integral membrane protein EccD</fullName>
    </submittedName>
</protein>
<dbReference type="Pfam" id="PF08817">
    <property type="entry name" value="YukD"/>
    <property type="match status" value="1"/>
</dbReference>
<feature type="transmembrane region" description="Helical" evidence="8">
    <location>
        <begin position="218"/>
        <end position="238"/>
    </location>
</feature>
<sequence>MTLIEDNDLGTAASEPGPRKGVAVRRRGQVRLAEQVRVAVIFSGRQHDLTLPATVPVATVVAGILNTICDPADSLLDASEDGRITPGSVVLRRVNGQALDREENLQAQGVIDGDLLRLEVGDAEVTLTPIIENASSATAQILSNHRQQIDEAVTVRFAAITAALGVVLTVGLLLNAWRINLAAGHDVNLMLAAAATVLTATLLATATIVWWRHRELTVATSLWLSALVSAPAAAVIGTPGQPSAWHAVFGFATVTVVASALWALTPAPRGVLAWTAITGGCWALISVLRALGVQWGYLWVAVMAIALLVLKLSEGIAGRMARLPMPEFPTVTGKNVFDPADDIAAQALEAAATHGTPSMAQLTRAAIAANMYLTAVVACTAVFFVVGSACTITPGQGRWWLATVYVLMLATILILAARAFADRIQAIILVATGLSMMAAVGLTYVRANGSGPGWSVAIAAAVLMLGVGALVIAAVVPKHVFSPLFRKLVEWLEYVLIALVPPLCWWLLNLYYLARNR</sequence>
<evidence type="ECO:0000256" key="8">
    <source>
        <dbReference type="SAM" id="Phobius"/>
    </source>
</evidence>
<feature type="region of interest" description="Disordered" evidence="7">
    <location>
        <begin position="1"/>
        <end position="23"/>
    </location>
</feature>
<keyword evidence="6 8" id="KW-0472">Membrane</keyword>
<evidence type="ECO:0000256" key="5">
    <source>
        <dbReference type="ARBA" id="ARBA00022989"/>
    </source>
</evidence>
<evidence type="ECO:0000256" key="1">
    <source>
        <dbReference type="ARBA" id="ARBA00004651"/>
    </source>
</evidence>
<feature type="transmembrane region" description="Helical" evidence="8">
    <location>
        <begin position="367"/>
        <end position="387"/>
    </location>
</feature>
<evidence type="ECO:0000256" key="2">
    <source>
        <dbReference type="ARBA" id="ARBA00006162"/>
    </source>
</evidence>
<feature type="transmembrane region" description="Helical" evidence="8">
    <location>
        <begin position="488"/>
        <end position="508"/>
    </location>
</feature>
<evidence type="ECO:0000256" key="4">
    <source>
        <dbReference type="ARBA" id="ARBA00022692"/>
    </source>
</evidence>
<keyword evidence="4 8" id="KW-0812">Transmembrane</keyword>
<dbReference type="NCBIfam" id="TIGR03920">
    <property type="entry name" value="T7SS_EccD"/>
    <property type="match status" value="1"/>
</dbReference>
<accession>A0A1A0W998</accession>
<evidence type="ECO:0000313" key="10">
    <source>
        <dbReference type="EMBL" id="OBB92908.1"/>
    </source>
</evidence>
<dbReference type="InterPro" id="IPR024962">
    <property type="entry name" value="YukD-like"/>
</dbReference>
<comment type="similarity">
    <text evidence="2">Belongs to the EccD/Snm4 family.</text>
</comment>